<comment type="caution">
    <text evidence="3">The sequence shown here is derived from an EMBL/GenBank/DDBJ whole genome shotgun (WGS) entry which is preliminary data.</text>
</comment>
<evidence type="ECO:0000313" key="4">
    <source>
        <dbReference type="Proteomes" id="UP000575480"/>
    </source>
</evidence>
<evidence type="ECO:0000313" key="3">
    <source>
        <dbReference type="EMBL" id="NWJ57796.1"/>
    </source>
</evidence>
<proteinExistence type="inferred from homology"/>
<dbReference type="PANTHER" id="PTHR10072">
    <property type="entry name" value="IRON-SULFUR CLUSTER ASSEMBLY PROTEIN"/>
    <property type="match status" value="1"/>
</dbReference>
<sequence>MISFTEKAADKILSIMNEQKVTDDTRVRVGVKGGGCSGFTYTVDFDSRKSKFDLEFESFGLSVLVDKKSHLYIKDTEIDWSNDLNDRGLKFNNPSAKGSCGCRTSFMYEHTEQTNDTRPSWM</sequence>
<dbReference type="GO" id="GO:0005737">
    <property type="term" value="C:cytoplasm"/>
    <property type="evidence" value="ECO:0007669"/>
    <property type="project" value="TreeGrafter"/>
</dbReference>
<dbReference type="NCBIfam" id="TIGR00049">
    <property type="entry name" value="iron-sulfur cluster assembly accessory protein"/>
    <property type="match status" value="1"/>
</dbReference>
<dbReference type="InterPro" id="IPR016092">
    <property type="entry name" value="ATAP"/>
</dbReference>
<organism evidence="3 4">
    <name type="scientific">Marine Group I thaumarchaeote</name>
    <dbReference type="NCBI Taxonomy" id="2511932"/>
    <lineage>
        <taxon>Archaea</taxon>
        <taxon>Nitrososphaerota</taxon>
        <taxon>Marine Group I</taxon>
    </lineage>
</organism>
<dbReference type="GO" id="GO:0016226">
    <property type="term" value="P:iron-sulfur cluster assembly"/>
    <property type="evidence" value="ECO:0007669"/>
    <property type="project" value="InterPro"/>
</dbReference>
<gene>
    <name evidence="3" type="ORF">HX858_08665</name>
</gene>
<protein>
    <submittedName>
        <fullName evidence="3">Iron-sulfur cluster assembly accessory protein</fullName>
    </submittedName>
</protein>
<dbReference type="AlphaFoldDB" id="A0A7K4MWW7"/>
<name>A0A7K4MWW7_9ARCH</name>
<comment type="similarity">
    <text evidence="1">Belongs to the HesB/IscA family.</text>
</comment>
<evidence type="ECO:0000259" key="2">
    <source>
        <dbReference type="Pfam" id="PF01521"/>
    </source>
</evidence>
<dbReference type="InterPro" id="IPR050322">
    <property type="entry name" value="Fe-S_cluster_asmbl/transfer"/>
</dbReference>
<accession>A0A7K4MWW7</accession>
<dbReference type="Gene3D" id="2.60.300.12">
    <property type="entry name" value="HesB-like domain"/>
    <property type="match status" value="1"/>
</dbReference>
<feature type="domain" description="Core" evidence="2">
    <location>
        <begin position="2"/>
        <end position="103"/>
    </location>
</feature>
<dbReference type="Pfam" id="PF01521">
    <property type="entry name" value="Fe-S_biosyn"/>
    <property type="match status" value="1"/>
</dbReference>
<evidence type="ECO:0000256" key="1">
    <source>
        <dbReference type="ARBA" id="ARBA00006718"/>
    </source>
</evidence>
<reference evidence="3 4" key="1">
    <citation type="journal article" date="2019" name="Environ. Microbiol.">
        <title>Genomics insights into ecotype formation of ammonia-oxidizing archaea in the deep ocean.</title>
        <authorList>
            <person name="Wang Y."/>
            <person name="Huang J.M."/>
            <person name="Cui G.J."/>
            <person name="Nunoura T."/>
            <person name="Takaki Y."/>
            <person name="Li W.L."/>
            <person name="Li J."/>
            <person name="Gao Z.M."/>
            <person name="Takai K."/>
            <person name="Zhang A.Q."/>
            <person name="Stepanauskas R."/>
        </authorList>
    </citation>
    <scope>NUCLEOTIDE SEQUENCE [LARGE SCALE GENOMIC DNA]</scope>
    <source>
        <strain evidence="3 4">L15a</strain>
    </source>
</reference>
<dbReference type="PANTHER" id="PTHR10072:SF41">
    <property type="entry name" value="IRON-SULFUR CLUSTER ASSEMBLY 1 HOMOLOG, MITOCHONDRIAL"/>
    <property type="match status" value="1"/>
</dbReference>
<dbReference type="InterPro" id="IPR035903">
    <property type="entry name" value="HesB-like_dom_sf"/>
</dbReference>
<dbReference type="InterPro" id="IPR000361">
    <property type="entry name" value="ATAP_core_dom"/>
</dbReference>
<dbReference type="Proteomes" id="UP000575480">
    <property type="component" value="Unassembled WGS sequence"/>
</dbReference>
<dbReference type="GO" id="GO:0051537">
    <property type="term" value="F:2 iron, 2 sulfur cluster binding"/>
    <property type="evidence" value="ECO:0007669"/>
    <property type="project" value="TreeGrafter"/>
</dbReference>
<dbReference type="SUPFAM" id="SSF89360">
    <property type="entry name" value="HesB-like domain"/>
    <property type="match status" value="1"/>
</dbReference>
<dbReference type="EMBL" id="JACATH010000015">
    <property type="protein sequence ID" value="NWJ57796.1"/>
    <property type="molecule type" value="Genomic_DNA"/>
</dbReference>